<evidence type="ECO:0000313" key="2">
    <source>
        <dbReference type="Proteomes" id="UP000218542"/>
    </source>
</evidence>
<accession>A0A286TTX3</accession>
<name>A0A286TTX3_9BACT</name>
<sequence length="183" mass="21113">MIIIKKNYKEKEGCIHEPRCKYEQIFIRGVSEGEAIITFASENGLSKDIKVSVVDISLEIKSVGGKRVGKDKTITIEKWEEKKIIIKSSFKPIVKDNSDVKNNLKKLFFNKIIMSENMWESTIKFNESGMNENISGYTDEETVNKESDFGKMTKDEKLLLLMVRVEMIKLLLLMVRVEMIKLP</sequence>
<dbReference type="Proteomes" id="UP000218542">
    <property type="component" value="Unassembled WGS sequence"/>
</dbReference>
<keyword evidence="2" id="KW-1185">Reference proteome</keyword>
<dbReference type="AlphaFoldDB" id="A0A286TTX3"/>
<comment type="caution">
    <text evidence="1">The sequence shown here is derived from an EMBL/GenBank/DDBJ whole genome shotgun (WGS) entry which is preliminary data.</text>
</comment>
<evidence type="ECO:0000313" key="1">
    <source>
        <dbReference type="EMBL" id="GAX59342.1"/>
    </source>
</evidence>
<gene>
    <name evidence="1" type="ORF">SCALIN_C02_0021</name>
</gene>
<protein>
    <submittedName>
        <fullName evidence="1">Phage integrase</fullName>
    </submittedName>
</protein>
<proteinExistence type="predicted"/>
<organism evidence="1 2">
    <name type="scientific">Candidatus Scalindua japonica</name>
    <dbReference type="NCBI Taxonomy" id="1284222"/>
    <lineage>
        <taxon>Bacteria</taxon>
        <taxon>Pseudomonadati</taxon>
        <taxon>Planctomycetota</taxon>
        <taxon>Candidatus Brocadiia</taxon>
        <taxon>Candidatus Brocadiales</taxon>
        <taxon>Candidatus Scalinduaceae</taxon>
        <taxon>Candidatus Scalindua</taxon>
    </lineage>
</organism>
<dbReference type="RefSeq" id="WP_096892481.1">
    <property type="nucleotide sequence ID" value="NZ_BAOS01000002.1"/>
</dbReference>
<reference evidence="1 2" key="1">
    <citation type="journal article" date="2017" name="Environ. Microbiol. Rep.">
        <title>Genetic diversity of marine anaerobic ammonium-oxidizing bacteria as revealed by genomic and proteomic analyses of 'Candidatus Scalindua japonica'.</title>
        <authorList>
            <person name="Oshiki M."/>
            <person name="Mizuto K."/>
            <person name="Kimura Z."/>
            <person name="Kindaichi T."/>
            <person name="Satoh H."/>
            <person name="Okabe S."/>
        </authorList>
    </citation>
    <scope>NUCLEOTIDE SEQUENCE [LARGE SCALE GENOMIC DNA]</scope>
    <source>
        <strain evidence="2">husup-a2</strain>
    </source>
</reference>
<dbReference type="EMBL" id="BAOS01000002">
    <property type="protein sequence ID" value="GAX59342.1"/>
    <property type="molecule type" value="Genomic_DNA"/>
</dbReference>